<dbReference type="Pfam" id="PF04471">
    <property type="entry name" value="Mrr_cat"/>
    <property type="match status" value="1"/>
</dbReference>
<dbReference type="AlphaFoldDB" id="A0A0A2C175"/>
<organism evidence="3 4">
    <name type="scientific">Prochlorococcus marinus str. PAC1</name>
    <dbReference type="NCBI Taxonomy" id="59924"/>
    <lineage>
        <taxon>Bacteria</taxon>
        <taxon>Bacillati</taxon>
        <taxon>Cyanobacteriota</taxon>
        <taxon>Cyanophyceae</taxon>
        <taxon>Synechococcales</taxon>
        <taxon>Prochlorococcaceae</taxon>
        <taxon>Prochlorococcus</taxon>
    </lineage>
</organism>
<sequence length="308" mass="33602">MVDIPKFHEFFTPILEVIKDKGEISAHEAVEIVVKKKDLNDEQLAIVQESNGRPLAKNRIHWAFSYLKQAGGITRPKRGYINIGPNCDSFLGLGRPVTLNDLRATSEWKEREELKAQRAISNSKDSDLSLLSDETPEDLIDKGIKSLRSQLIADLLEQVKGISPAAFEGLVLQVLAKMGYGGGDAKQIQGVPRGPDGGIDGKINEDKLGLDQIYIQAKRYSENSVGRPTIQSFVGAMSGGGCKKGVFVTSSTFTSEAKSFAAGLTDVRLVLIDGVRLAKLMIEHCVGVQVKETIQVAKIDQDFFSGED</sequence>
<comment type="caution">
    <text evidence="3">The sequence shown here is derived from an EMBL/GenBank/DDBJ whole genome shotgun (WGS) entry which is preliminary data.</text>
</comment>
<dbReference type="GO" id="GO:0009307">
    <property type="term" value="P:DNA restriction-modification system"/>
    <property type="evidence" value="ECO:0007669"/>
    <property type="project" value="InterPro"/>
</dbReference>
<gene>
    <name evidence="3" type="ORF">EV03_1662</name>
</gene>
<evidence type="ECO:0000259" key="2">
    <source>
        <dbReference type="Pfam" id="PF14338"/>
    </source>
</evidence>
<dbReference type="Proteomes" id="UP000030392">
    <property type="component" value="Unassembled WGS sequence"/>
</dbReference>
<accession>A0A0A2C175</accession>
<feature type="domain" description="Restriction system protein Mrr-like N-terminal" evidence="2">
    <location>
        <begin position="7"/>
        <end position="84"/>
    </location>
</feature>
<dbReference type="InterPro" id="IPR052906">
    <property type="entry name" value="Type_IV_Methyl-Rstrct_Enzyme"/>
</dbReference>
<proteinExistence type="predicted"/>
<dbReference type="InterPro" id="IPR025745">
    <property type="entry name" value="Mrr-like_N_dom"/>
</dbReference>
<protein>
    <submittedName>
        <fullName evidence="3">Mrr restriction system protein</fullName>
    </submittedName>
</protein>
<evidence type="ECO:0000259" key="1">
    <source>
        <dbReference type="Pfam" id="PF04471"/>
    </source>
</evidence>
<dbReference type="PANTHER" id="PTHR30015:SF7">
    <property type="entry name" value="TYPE IV METHYL-DIRECTED RESTRICTION ENZYME ECOKMRR"/>
    <property type="match status" value="1"/>
</dbReference>
<dbReference type="EMBL" id="JNAX01000015">
    <property type="protein sequence ID" value="KGG19282.1"/>
    <property type="molecule type" value="Genomic_DNA"/>
</dbReference>
<feature type="domain" description="Restriction endonuclease type IV Mrr" evidence="1">
    <location>
        <begin position="161"/>
        <end position="281"/>
    </location>
</feature>
<dbReference type="InterPro" id="IPR011856">
    <property type="entry name" value="tRNA_endonuc-like_dom_sf"/>
</dbReference>
<dbReference type="PANTHER" id="PTHR30015">
    <property type="entry name" value="MRR RESTRICTION SYSTEM PROTEIN"/>
    <property type="match status" value="1"/>
</dbReference>
<evidence type="ECO:0000313" key="3">
    <source>
        <dbReference type="EMBL" id="KGG19282.1"/>
    </source>
</evidence>
<evidence type="ECO:0000313" key="4">
    <source>
        <dbReference type="Proteomes" id="UP000030392"/>
    </source>
</evidence>
<dbReference type="GO" id="GO:0015666">
    <property type="term" value="F:restriction endodeoxyribonuclease activity"/>
    <property type="evidence" value="ECO:0007669"/>
    <property type="project" value="TreeGrafter"/>
</dbReference>
<reference evidence="4" key="1">
    <citation type="journal article" date="2014" name="Sci. Data">
        <title>Genomes of diverse isolates of the marine cyanobacterium Prochlorococcus.</title>
        <authorList>
            <person name="Biller S."/>
            <person name="Berube P."/>
            <person name="Thompson J."/>
            <person name="Kelly L."/>
            <person name="Roggensack S."/>
            <person name="Awad L."/>
            <person name="Roache-Johnson K."/>
            <person name="Ding H."/>
            <person name="Giovannoni S.J."/>
            <person name="Moore L.R."/>
            <person name="Chisholm S.W."/>
        </authorList>
    </citation>
    <scope>NUCLEOTIDE SEQUENCE [LARGE SCALE GENOMIC DNA]</scope>
    <source>
        <strain evidence="4">PAC1</strain>
    </source>
</reference>
<name>A0A0A2C175_PROMR</name>
<dbReference type="SUPFAM" id="SSF52980">
    <property type="entry name" value="Restriction endonuclease-like"/>
    <property type="match status" value="1"/>
</dbReference>
<dbReference type="Pfam" id="PF14338">
    <property type="entry name" value="Mrr_N"/>
    <property type="match status" value="1"/>
</dbReference>
<dbReference type="InterPro" id="IPR007560">
    <property type="entry name" value="Restrct_endonuc_IV_Mrr"/>
</dbReference>
<dbReference type="GO" id="GO:0003677">
    <property type="term" value="F:DNA binding"/>
    <property type="evidence" value="ECO:0007669"/>
    <property type="project" value="InterPro"/>
</dbReference>
<dbReference type="RefSeq" id="WP_052038679.1">
    <property type="nucleotide sequence ID" value="NZ_CP138967.1"/>
</dbReference>
<dbReference type="Gene3D" id="3.40.1350.10">
    <property type="match status" value="1"/>
</dbReference>
<dbReference type="InterPro" id="IPR011335">
    <property type="entry name" value="Restrct_endonuc-II-like"/>
</dbReference>